<sequence length="117" mass="13193">MNFTPDENKLLLYAVGDLVARAGLGIRPPLPNGFETLHVKLISSVRGTKTCVPQPQWPPSTEEELIDTAEAASILSCSTRWVRRIRDQLDGRDIGGRWLFPRRTVVMYVERKASQCK</sequence>
<dbReference type="OrthoDB" id="4376307at2"/>
<feature type="domain" description="Helix-turn-helix" evidence="1">
    <location>
        <begin position="66"/>
        <end position="112"/>
    </location>
</feature>
<dbReference type="AlphaFoldDB" id="A0A7I7X9X1"/>
<dbReference type="Proteomes" id="UP000467260">
    <property type="component" value="Chromosome"/>
</dbReference>
<proteinExistence type="predicted"/>
<dbReference type="RefSeq" id="WP_085136390.1">
    <property type="nucleotide sequence ID" value="NZ_AP022609.1"/>
</dbReference>
<gene>
    <name evidence="2" type="ORF">MHIB_38390</name>
</gene>
<evidence type="ECO:0000313" key="3">
    <source>
        <dbReference type="Proteomes" id="UP000467260"/>
    </source>
</evidence>
<keyword evidence="3" id="KW-1185">Reference proteome</keyword>
<dbReference type="InterPro" id="IPR041657">
    <property type="entry name" value="HTH_17"/>
</dbReference>
<accession>A0A7I7X9X1</accession>
<organism evidence="2 3">
    <name type="scientific">Mycolicibacter hiberniae</name>
    <dbReference type="NCBI Taxonomy" id="29314"/>
    <lineage>
        <taxon>Bacteria</taxon>
        <taxon>Bacillati</taxon>
        <taxon>Actinomycetota</taxon>
        <taxon>Actinomycetes</taxon>
        <taxon>Mycobacteriales</taxon>
        <taxon>Mycobacteriaceae</taxon>
        <taxon>Mycolicibacter</taxon>
    </lineage>
</organism>
<name>A0A7I7X9X1_9MYCO</name>
<dbReference type="EMBL" id="AP022609">
    <property type="protein sequence ID" value="BBZ25421.1"/>
    <property type="molecule type" value="Genomic_DNA"/>
</dbReference>
<dbReference type="Pfam" id="PF12728">
    <property type="entry name" value="HTH_17"/>
    <property type="match status" value="1"/>
</dbReference>
<dbReference type="KEGG" id="mhib:MHIB_38390"/>
<evidence type="ECO:0000313" key="2">
    <source>
        <dbReference type="EMBL" id="BBZ25421.1"/>
    </source>
</evidence>
<evidence type="ECO:0000259" key="1">
    <source>
        <dbReference type="Pfam" id="PF12728"/>
    </source>
</evidence>
<reference evidence="2 3" key="1">
    <citation type="journal article" date="2019" name="Emerg. Microbes Infect.">
        <title>Comprehensive subspecies identification of 175 nontuberculous mycobacteria species based on 7547 genomic profiles.</title>
        <authorList>
            <person name="Matsumoto Y."/>
            <person name="Kinjo T."/>
            <person name="Motooka D."/>
            <person name="Nabeya D."/>
            <person name="Jung N."/>
            <person name="Uechi K."/>
            <person name="Horii T."/>
            <person name="Iida T."/>
            <person name="Fujita J."/>
            <person name="Nakamura S."/>
        </authorList>
    </citation>
    <scope>NUCLEOTIDE SEQUENCE [LARGE SCALE GENOMIC DNA]</scope>
    <source>
        <strain evidence="2 3">JCM 13571</strain>
    </source>
</reference>
<protein>
    <recommendedName>
        <fullName evidence="1">Helix-turn-helix domain-containing protein</fullName>
    </recommendedName>
</protein>